<evidence type="ECO:0000256" key="1">
    <source>
        <dbReference type="SAM" id="Coils"/>
    </source>
</evidence>
<accession>A0D580</accession>
<protein>
    <recommendedName>
        <fullName evidence="4">C2 domain-containing protein</fullName>
    </recommendedName>
</protein>
<dbReference type="AlphaFoldDB" id="A0D580"/>
<keyword evidence="1" id="KW-0175">Coiled coil</keyword>
<reference evidence="2 3" key="1">
    <citation type="journal article" date="2006" name="Nature">
        <title>Global trends of whole-genome duplications revealed by the ciliate Paramecium tetraurelia.</title>
        <authorList>
            <consortium name="Genoscope"/>
            <person name="Aury J.-M."/>
            <person name="Jaillon O."/>
            <person name="Duret L."/>
            <person name="Noel B."/>
            <person name="Jubin C."/>
            <person name="Porcel B.M."/>
            <person name="Segurens B."/>
            <person name="Daubin V."/>
            <person name="Anthouard V."/>
            <person name="Aiach N."/>
            <person name="Arnaiz O."/>
            <person name="Billaut A."/>
            <person name="Beisson J."/>
            <person name="Blanc I."/>
            <person name="Bouhouche K."/>
            <person name="Camara F."/>
            <person name="Duharcourt S."/>
            <person name="Guigo R."/>
            <person name="Gogendeau D."/>
            <person name="Katinka M."/>
            <person name="Keller A.-M."/>
            <person name="Kissmehl R."/>
            <person name="Klotz C."/>
            <person name="Koll F."/>
            <person name="Le Moue A."/>
            <person name="Lepere C."/>
            <person name="Malinsky S."/>
            <person name="Nowacki M."/>
            <person name="Nowak J.K."/>
            <person name="Plattner H."/>
            <person name="Poulain J."/>
            <person name="Ruiz F."/>
            <person name="Serrano V."/>
            <person name="Zagulski M."/>
            <person name="Dessen P."/>
            <person name="Betermier M."/>
            <person name="Weissenbach J."/>
            <person name="Scarpelli C."/>
            <person name="Schachter V."/>
            <person name="Sperling L."/>
            <person name="Meyer E."/>
            <person name="Cohen J."/>
            <person name="Wincker P."/>
        </authorList>
    </citation>
    <scope>NUCLEOTIDE SEQUENCE [LARGE SCALE GENOMIC DNA]</scope>
    <source>
        <strain evidence="2 3">Stock d4-2</strain>
    </source>
</reference>
<dbReference type="OrthoDB" id="299585at2759"/>
<feature type="coiled-coil region" evidence="1">
    <location>
        <begin position="364"/>
        <end position="437"/>
    </location>
</feature>
<dbReference type="KEGG" id="ptm:GSPATT00013644001"/>
<sequence length="635" mass="74962">MLHLEIEVQSLQFQIEKYSEQCKIIILDENESKILMSKILSQCANVQDINEVVEFDFYYTENRYLKIMVQDCKICYGEAILNLGFYIENNLPLVIDKIPIHNRYDQDAYIQVGLAWNQLNQSENKRLGNNLSIMNTEIQKSDDWFRQKRECQHSPIEQRGENQNHHREDTLKKYQEQPSNFESHSKYSEIDKLIETDTNVRRVQTVRVQKVCLSQQKSKEEKSDQDYPTALRENKFVVPGKNKTKNVQNNEEILRGSTKPKANPKKIEQFDNFNSRPTQNEQSLLTSCRQLEIGEQEDNFLQIQNQVLKHQNKLMKQQNEKLQEQIRKSEAAFNLLSETYTALQSDYKRIQIQNLNSNFNNSFINELNNLADKNTKEFQQIKKETEILKKEIEILLRENDILKEEKDQQKKKYTHEISKLNEELTKSKNTALELQNEKIQLQNYIQSQKDSQINQQCYICLQKDEFKPNKDKLQYKSNVCAETIQQTNDEKARTRNSKLQIDNLLKNEGKQKLNQLSESELQRLIQEYSSELQITLKENQQLSIDLMQLQVLNSKKDQIRLESYQKELEITKRIVKLSDQRCSSLEHQIIQLEKAVLNGKQNIADMINAVMECGGQKLQDQMERCLAFRRSLKID</sequence>
<proteinExistence type="predicted"/>
<gene>
    <name evidence="2" type="ORF">GSPATT00013644001</name>
</gene>
<evidence type="ECO:0000313" key="3">
    <source>
        <dbReference type="Proteomes" id="UP000000600"/>
    </source>
</evidence>
<name>A0D580_PARTE</name>
<dbReference type="RefSeq" id="XP_001445594.1">
    <property type="nucleotide sequence ID" value="XM_001445557.1"/>
</dbReference>
<evidence type="ECO:0000313" key="2">
    <source>
        <dbReference type="EMBL" id="CAK78197.1"/>
    </source>
</evidence>
<dbReference type="EMBL" id="CT868296">
    <property type="protein sequence ID" value="CAK78197.1"/>
    <property type="molecule type" value="Genomic_DNA"/>
</dbReference>
<dbReference type="OMA" id="DQMERCL"/>
<dbReference type="GeneID" id="5031379"/>
<evidence type="ECO:0008006" key="4">
    <source>
        <dbReference type="Google" id="ProtNLM"/>
    </source>
</evidence>
<feature type="coiled-coil region" evidence="1">
    <location>
        <begin position="305"/>
        <end position="339"/>
    </location>
</feature>
<dbReference type="InParanoid" id="A0D580"/>
<keyword evidence="3" id="KW-1185">Reference proteome</keyword>
<dbReference type="Proteomes" id="UP000000600">
    <property type="component" value="Unassembled WGS sequence"/>
</dbReference>
<dbReference type="HOGENOM" id="CLU_376197_0_0_1"/>
<organism evidence="2 3">
    <name type="scientific">Paramecium tetraurelia</name>
    <dbReference type="NCBI Taxonomy" id="5888"/>
    <lineage>
        <taxon>Eukaryota</taxon>
        <taxon>Sar</taxon>
        <taxon>Alveolata</taxon>
        <taxon>Ciliophora</taxon>
        <taxon>Intramacronucleata</taxon>
        <taxon>Oligohymenophorea</taxon>
        <taxon>Peniculida</taxon>
        <taxon>Parameciidae</taxon>
        <taxon>Paramecium</taxon>
    </lineage>
</organism>